<accession>A0ABM0MK14</accession>
<dbReference type="GeneID" id="102806914"/>
<keyword evidence="2" id="KW-1133">Transmembrane helix</keyword>
<evidence type="ECO:0000259" key="3">
    <source>
        <dbReference type="Pfam" id="PF13843"/>
    </source>
</evidence>
<feature type="region of interest" description="Disordered" evidence="1">
    <location>
        <begin position="242"/>
        <end position="272"/>
    </location>
</feature>
<proteinExistence type="predicted"/>
<evidence type="ECO:0000256" key="2">
    <source>
        <dbReference type="SAM" id="Phobius"/>
    </source>
</evidence>
<keyword evidence="2" id="KW-0812">Transmembrane</keyword>
<organism evidence="4 5">
    <name type="scientific">Saccoglossus kowalevskii</name>
    <name type="common">Acorn worm</name>
    <dbReference type="NCBI Taxonomy" id="10224"/>
    <lineage>
        <taxon>Eukaryota</taxon>
        <taxon>Metazoa</taxon>
        <taxon>Hemichordata</taxon>
        <taxon>Enteropneusta</taxon>
        <taxon>Harrimaniidae</taxon>
        <taxon>Saccoglossus</taxon>
    </lineage>
</organism>
<name>A0ABM0MK14_SACKO</name>
<evidence type="ECO:0000313" key="5">
    <source>
        <dbReference type="RefSeq" id="XP_006820355.1"/>
    </source>
</evidence>
<dbReference type="Pfam" id="PF13843">
    <property type="entry name" value="DDE_Tnp_1_7"/>
    <property type="match status" value="1"/>
</dbReference>
<keyword evidence="2" id="KW-0472">Membrane</keyword>
<dbReference type="Proteomes" id="UP000694865">
    <property type="component" value="Unplaced"/>
</dbReference>
<gene>
    <name evidence="5" type="primary">LOC102806914</name>
</gene>
<dbReference type="RefSeq" id="XP_006820355.1">
    <property type="nucleotide sequence ID" value="XM_006820292.1"/>
</dbReference>
<dbReference type="InterPro" id="IPR029526">
    <property type="entry name" value="PGBD"/>
</dbReference>
<keyword evidence="4" id="KW-1185">Reference proteome</keyword>
<dbReference type="PANTHER" id="PTHR46599">
    <property type="entry name" value="PIGGYBAC TRANSPOSABLE ELEMENT-DERIVED PROTEIN 4"/>
    <property type="match status" value="1"/>
</dbReference>
<dbReference type="PANTHER" id="PTHR46599:SF3">
    <property type="entry name" value="PIGGYBAC TRANSPOSABLE ELEMENT-DERIVED PROTEIN 4"/>
    <property type="match status" value="1"/>
</dbReference>
<feature type="domain" description="PiggyBac transposable element-derived protein" evidence="3">
    <location>
        <begin position="11"/>
        <end position="123"/>
    </location>
</feature>
<feature type="transmembrane region" description="Helical" evidence="2">
    <location>
        <begin position="106"/>
        <end position="126"/>
    </location>
</feature>
<evidence type="ECO:0000313" key="4">
    <source>
        <dbReference type="Proteomes" id="UP000694865"/>
    </source>
</evidence>
<reference evidence="5" key="1">
    <citation type="submission" date="2025-08" db="UniProtKB">
        <authorList>
            <consortium name="RefSeq"/>
        </authorList>
    </citation>
    <scope>IDENTIFICATION</scope>
    <source>
        <tissue evidence="5">Testes</tissue>
    </source>
</reference>
<protein>
    <submittedName>
        <fullName evidence="5">PiggyBac transposable element-derived protein 3-like</fullName>
    </submittedName>
</protein>
<sequence length="272" mass="31459">MKKKPSSKKIKALERGQFASRQKGEMVVIVWKDSKLFTVLTTCKEGFRINGERVVRHVKDKTTKKRNTHTLPAPNVIYNYNEYMGGVDRANQLRSYYTSQRQTHKWWKYIFFYLLDTVLTNSWIIFKEITNSKLTHKSFQVQICVSLVVGFSSRKKVLVTSQPTIDSYKGHTLIYGKEHGQCCRLCIKLKRKTRSGGYRKSSCKCRECSISLCRDCFLPYHHIATGKATLCKETQYDAGDQNEARQLWHTSQPRGREKGKGRGTGTGRQARK</sequence>
<evidence type="ECO:0000256" key="1">
    <source>
        <dbReference type="SAM" id="MobiDB-lite"/>
    </source>
</evidence>